<name>A0A1I7UAT8_9PELO</name>
<reference evidence="4" key="1">
    <citation type="submission" date="2016-11" db="UniProtKB">
        <authorList>
            <consortium name="WormBaseParasite"/>
        </authorList>
    </citation>
    <scope>IDENTIFICATION</scope>
</reference>
<protein>
    <submittedName>
        <fullName evidence="4">7TM_GPCR_Srx domain-containing protein</fullName>
    </submittedName>
</protein>
<dbReference type="Proteomes" id="UP000095282">
    <property type="component" value="Unplaced"/>
</dbReference>
<dbReference type="Pfam" id="PF10328">
    <property type="entry name" value="7TM_GPCR_Srx"/>
    <property type="match status" value="1"/>
</dbReference>
<keyword evidence="1" id="KW-0472">Membrane</keyword>
<evidence type="ECO:0000256" key="1">
    <source>
        <dbReference type="SAM" id="Phobius"/>
    </source>
</evidence>
<dbReference type="PANTHER" id="PTHR23013">
    <property type="entry name" value="SERPENTINE RECEPTOR"/>
    <property type="match status" value="1"/>
</dbReference>
<dbReference type="InterPro" id="IPR019430">
    <property type="entry name" value="7TM_GPCR_serpentine_rcpt_Srx"/>
</dbReference>
<keyword evidence="3" id="KW-1185">Reference proteome</keyword>
<keyword evidence="1" id="KW-1133">Transmembrane helix</keyword>
<evidence type="ECO:0000313" key="4">
    <source>
        <dbReference type="WBParaSite" id="Csp11.Scaffold629.g16610.t3"/>
    </source>
</evidence>
<sequence length="254" mass="28788">MDNSTVNDPLSWTAAALMSLNGVFGITMNAIVVHNFVSTPIERTSFNLICAFRAAVNIIILILGFLATFVPLTLYGDSLFPPVHHAIVITIVNSLYTGLQNCGFLVAVNRFFAMFFMVFYSKYFTVSVTFVKTKCFSTYVSEYLSWRPTRNPDCLNKYADVVDGSIIILIALVVINTLTFMKIYIFYKKTDLNSKDVKTRMRKNRILFAQTIFQDLTYLIDMLFTFNLSSLSSARLWSFICGSFVWESVHSSDG</sequence>
<feature type="domain" description="7TM GPCR serpentine receptor class x (Srx)" evidence="2">
    <location>
        <begin position="128"/>
        <end position="254"/>
    </location>
</feature>
<feature type="transmembrane region" description="Helical" evidence="1">
    <location>
        <begin position="111"/>
        <end position="131"/>
    </location>
</feature>
<dbReference type="SUPFAM" id="SSF81321">
    <property type="entry name" value="Family A G protein-coupled receptor-like"/>
    <property type="match status" value="1"/>
</dbReference>
<feature type="transmembrane region" description="Helical" evidence="1">
    <location>
        <begin position="54"/>
        <end position="76"/>
    </location>
</feature>
<evidence type="ECO:0000313" key="3">
    <source>
        <dbReference type="Proteomes" id="UP000095282"/>
    </source>
</evidence>
<organism evidence="3 4">
    <name type="scientific">Caenorhabditis tropicalis</name>
    <dbReference type="NCBI Taxonomy" id="1561998"/>
    <lineage>
        <taxon>Eukaryota</taxon>
        <taxon>Metazoa</taxon>
        <taxon>Ecdysozoa</taxon>
        <taxon>Nematoda</taxon>
        <taxon>Chromadorea</taxon>
        <taxon>Rhabditida</taxon>
        <taxon>Rhabditina</taxon>
        <taxon>Rhabditomorpha</taxon>
        <taxon>Rhabditoidea</taxon>
        <taxon>Rhabditidae</taxon>
        <taxon>Peloderinae</taxon>
        <taxon>Caenorhabditis</taxon>
    </lineage>
</organism>
<dbReference type="PANTHER" id="PTHR23013:SF20">
    <property type="entry name" value="7TM GPCR SERPENTINE RECEPTOR CLASS X (SRX) DOMAIN-CONTAINING PROTEIN"/>
    <property type="match status" value="1"/>
</dbReference>
<dbReference type="AlphaFoldDB" id="A0A1I7UAT8"/>
<dbReference type="WBParaSite" id="Csp11.Scaffold629.g16610.t3">
    <property type="protein sequence ID" value="Csp11.Scaffold629.g16610.t3"/>
    <property type="gene ID" value="Csp11.Scaffold629.g16610"/>
</dbReference>
<feature type="transmembrane region" description="Helical" evidence="1">
    <location>
        <begin position="12"/>
        <end position="33"/>
    </location>
</feature>
<feature type="transmembrane region" description="Helical" evidence="1">
    <location>
        <begin position="166"/>
        <end position="185"/>
    </location>
</feature>
<evidence type="ECO:0000259" key="2">
    <source>
        <dbReference type="Pfam" id="PF10328"/>
    </source>
</evidence>
<proteinExistence type="predicted"/>
<accession>A0A1I7UAT8</accession>
<feature type="transmembrane region" description="Helical" evidence="1">
    <location>
        <begin position="206"/>
        <end position="226"/>
    </location>
</feature>
<feature type="transmembrane region" description="Helical" evidence="1">
    <location>
        <begin position="82"/>
        <end position="99"/>
    </location>
</feature>
<keyword evidence="1" id="KW-0812">Transmembrane</keyword>